<organism evidence="4 5">
    <name type="scientific">Magallana gigas</name>
    <name type="common">Pacific oyster</name>
    <name type="synonym">Crassostrea gigas</name>
    <dbReference type="NCBI Taxonomy" id="29159"/>
    <lineage>
        <taxon>Eukaryota</taxon>
        <taxon>Metazoa</taxon>
        <taxon>Spiralia</taxon>
        <taxon>Lophotrochozoa</taxon>
        <taxon>Mollusca</taxon>
        <taxon>Bivalvia</taxon>
        <taxon>Autobranchia</taxon>
        <taxon>Pteriomorphia</taxon>
        <taxon>Ostreida</taxon>
        <taxon>Ostreoidea</taxon>
        <taxon>Ostreidae</taxon>
        <taxon>Magallana</taxon>
    </lineage>
</organism>
<dbReference type="InterPro" id="IPR001969">
    <property type="entry name" value="Aspartic_peptidase_AS"/>
</dbReference>
<evidence type="ECO:0000256" key="1">
    <source>
        <dbReference type="PROSITE-ProRule" id="PRU00047"/>
    </source>
</evidence>
<dbReference type="InterPro" id="IPR036875">
    <property type="entry name" value="Znf_CCHC_sf"/>
</dbReference>
<keyword evidence="1" id="KW-0862">Zinc</keyword>
<dbReference type="PROSITE" id="PS00141">
    <property type="entry name" value="ASP_PROTEASE"/>
    <property type="match status" value="1"/>
</dbReference>
<keyword evidence="1" id="KW-0863">Zinc-finger</keyword>
<accession>A0A8W8KFC8</accession>
<dbReference type="PROSITE" id="PS50158">
    <property type="entry name" value="ZF_CCHC"/>
    <property type="match status" value="1"/>
</dbReference>
<dbReference type="InterPro" id="IPR001878">
    <property type="entry name" value="Znf_CCHC"/>
</dbReference>
<feature type="compositionally biased region" description="Basic and acidic residues" evidence="2">
    <location>
        <begin position="190"/>
        <end position="211"/>
    </location>
</feature>
<dbReference type="InterPro" id="IPR021109">
    <property type="entry name" value="Peptidase_aspartic_dom_sf"/>
</dbReference>
<feature type="region of interest" description="Disordered" evidence="2">
    <location>
        <begin position="190"/>
        <end position="215"/>
    </location>
</feature>
<evidence type="ECO:0000256" key="2">
    <source>
        <dbReference type="SAM" id="MobiDB-lite"/>
    </source>
</evidence>
<dbReference type="EnsemblMetazoa" id="G2366.1">
    <property type="protein sequence ID" value="G2366.1:cds"/>
    <property type="gene ID" value="G2366"/>
</dbReference>
<dbReference type="CDD" id="cd00303">
    <property type="entry name" value="retropepsin_like"/>
    <property type="match status" value="1"/>
</dbReference>
<dbReference type="GO" id="GO:0008270">
    <property type="term" value="F:zinc ion binding"/>
    <property type="evidence" value="ECO:0007669"/>
    <property type="project" value="UniProtKB-KW"/>
</dbReference>
<keyword evidence="5" id="KW-1185">Reference proteome</keyword>
<dbReference type="GO" id="GO:0003676">
    <property type="term" value="F:nucleic acid binding"/>
    <property type="evidence" value="ECO:0007669"/>
    <property type="project" value="InterPro"/>
</dbReference>
<dbReference type="SUPFAM" id="SSF57756">
    <property type="entry name" value="Retrovirus zinc finger-like domains"/>
    <property type="match status" value="1"/>
</dbReference>
<keyword evidence="1" id="KW-0479">Metal-binding</keyword>
<feature type="domain" description="CCHC-type" evidence="3">
    <location>
        <begin position="176"/>
        <end position="191"/>
    </location>
</feature>
<dbReference type="AlphaFoldDB" id="A0A8W8KFC8"/>
<reference evidence="4" key="1">
    <citation type="submission" date="2022-08" db="UniProtKB">
        <authorList>
            <consortium name="EnsemblMetazoa"/>
        </authorList>
    </citation>
    <scope>IDENTIFICATION</scope>
    <source>
        <strain evidence="4">05x7-T-G4-1.051#20</strain>
    </source>
</reference>
<dbReference type="Gene3D" id="4.10.60.10">
    <property type="entry name" value="Zinc finger, CCHC-type"/>
    <property type="match status" value="1"/>
</dbReference>
<dbReference type="Pfam" id="PF13650">
    <property type="entry name" value="Asp_protease_2"/>
    <property type="match status" value="1"/>
</dbReference>
<evidence type="ECO:0000313" key="5">
    <source>
        <dbReference type="Proteomes" id="UP000005408"/>
    </source>
</evidence>
<dbReference type="GO" id="GO:0006508">
    <property type="term" value="P:proteolysis"/>
    <property type="evidence" value="ECO:0007669"/>
    <property type="project" value="InterPro"/>
</dbReference>
<sequence>MDLEDINATIRELEQQIAAYEIEERAHSTPAGTRRPHSQITPDSGIATAQFLEDDGAGINGGNKKKSVRLGSKTVNAFARDDYDLSPYLHRDDRQIPIDTPRAPAEQRLGAVNPSIRAMEQDNSPDIKVTSELNDVNASILDLQKSMEIIMKELKELKGKSEKRFSNVDWKKSAICHNCGHKGHIKKECRSKKNENSSRRAFSNEKQDRSQRVNSSNKVGVVGDAGMFMEASICGLGICMLVDTGATLSVLRKEIFDKISSKTATLNSLEKVGHPVLSANSEPLKVFGKLDLPITIDKLIYDSTVAVADISVDAILGLDFLLKFDGVV</sequence>
<dbReference type="GO" id="GO:0004190">
    <property type="term" value="F:aspartic-type endopeptidase activity"/>
    <property type="evidence" value="ECO:0007669"/>
    <property type="project" value="InterPro"/>
</dbReference>
<proteinExistence type="predicted"/>
<evidence type="ECO:0000313" key="4">
    <source>
        <dbReference type="EnsemblMetazoa" id="G2366.1:cds"/>
    </source>
</evidence>
<name>A0A8W8KFC8_MAGGI</name>
<dbReference type="Proteomes" id="UP000005408">
    <property type="component" value="Unassembled WGS sequence"/>
</dbReference>
<dbReference type="SUPFAM" id="SSF50630">
    <property type="entry name" value="Acid proteases"/>
    <property type="match status" value="1"/>
</dbReference>
<protein>
    <recommendedName>
        <fullName evidence="3">CCHC-type domain-containing protein</fullName>
    </recommendedName>
</protein>
<dbReference type="Gene3D" id="2.40.70.10">
    <property type="entry name" value="Acid Proteases"/>
    <property type="match status" value="1"/>
</dbReference>
<evidence type="ECO:0000259" key="3">
    <source>
        <dbReference type="PROSITE" id="PS50158"/>
    </source>
</evidence>